<evidence type="ECO:0000313" key="2">
    <source>
        <dbReference type="Proteomes" id="UP000325743"/>
    </source>
</evidence>
<dbReference type="AlphaFoldDB" id="A0A5P3VRH1"/>
<geneLocation type="plasmid" evidence="1">
    <name>unnamed1</name>
</geneLocation>
<reference evidence="1 2" key="1">
    <citation type="submission" date="2018-09" db="EMBL/GenBank/DDBJ databases">
        <title>Complete genome sequence of Cupriavidus oxalaticus T2, a bacterium capable of phenol tolerance and degradation.</title>
        <authorList>
            <person name="Yan J."/>
        </authorList>
    </citation>
    <scope>NUCLEOTIDE SEQUENCE [LARGE SCALE GENOMIC DNA]</scope>
    <source>
        <strain evidence="1 2">T2</strain>
        <plasmid evidence="1 2">unnamed1</plasmid>
    </source>
</reference>
<organism evidence="1 2">
    <name type="scientific">Cupriavidus oxalaticus</name>
    <dbReference type="NCBI Taxonomy" id="96344"/>
    <lineage>
        <taxon>Bacteria</taxon>
        <taxon>Pseudomonadati</taxon>
        <taxon>Pseudomonadota</taxon>
        <taxon>Betaproteobacteria</taxon>
        <taxon>Burkholderiales</taxon>
        <taxon>Burkholderiaceae</taxon>
        <taxon>Cupriavidus</taxon>
    </lineage>
</organism>
<dbReference type="Proteomes" id="UP000325743">
    <property type="component" value="Plasmid unnamed1"/>
</dbReference>
<gene>
    <name evidence="1" type="ORF">D2917_32310</name>
</gene>
<accession>A0A5P3VRH1</accession>
<dbReference type="EMBL" id="CP032520">
    <property type="protein sequence ID" value="QEZ48946.1"/>
    <property type="molecule type" value="Genomic_DNA"/>
</dbReference>
<name>A0A5P3VRH1_9BURK</name>
<sequence length="91" mass="10254">MVMTKPAYTKKELNALIPRQVQRDPRFRRLSEAAVVLLMTMAADQRSGTANGHLPVPTDRLLLCGWTQYQIDEARDELLASGLLIQTRMGD</sequence>
<keyword evidence="1" id="KW-0614">Plasmid</keyword>
<proteinExistence type="predicted"/>
<evidence type="ECO:0000313" key="1">
    <source>
        <dbReference type="EMBL" id="QEZ48946.1"/>
    </source>
</evidence>
<protein>
    <submittedName>
        <fullName evidence="1">Uncharacterized protein</fullName>
    </submittedName>
</protein>